<dbReference type="Pfam" id="PF01431">
    <property type="entry name" value="Peptidase_M13"/>
    <property type="match status" value="1"/>
</dbReference>
<dbReference type="GO" id="GO:0005886">
    <property type="term" value="C:plasma membrane"/>
    <property type="evidence" value="ECO:0007669"/>
    <property type="project" value="TreeGrafter"/>
</dbReference>
<evidence type="ECO:0000313" key="10">
    <source>
        <dbReference type="Proteomes" id="UP000549394"/>
    </source>
</evidence>
<evidence type="ECO:0000259" key="8">
    <source>
        <dbReference type="Pfam" id="PF05649"/>
    </source>
</evidence>
<dbReference type="AlphaFoldDB" id="A0A7I8WFU6"/>
<organism evidence="9 10">
    <name type="scientific">Dimorphilus gyrociliatus</name>
    <dbReference type="NCBI Taxonomy" id="2664684"/>
    <lineage>
        <taxon>Eukaryota</taxon>
        <taxon>Metazoa</taxon>
        <taxon>Spiralia</taxon>
        <taxon>Lophotrochozoa</taxon>
        <taxon>Annelida</taxon>
        <taxon>Polychaeta</taxon>
        <taxon>Polychaeta incertae sedis</taxon>
        <taxon>Dinophilidae</taxon>
        <taxon>Dimorphilus</taxon>
    </lineage>
</organism>
<sequence>MGGSHLRFRGSEQGKGKTRVGLELGINNTCCKILEESAFWKKERLLYGLTTASKPLYKHILEKQTNANFENIGLENFRIHYQSCLEKSQTIEQLGAKPLLGLIKSLGGWGSDKKSTTSKYNFQDTVGKLSVHNIAPLFSLIATNDKKNSSRYFYQLEEGDLALNRDQLINGALLLNISNNTELKAFKNYITNISELLGGEKNSSQKLAIDIITFQQKIANLSNNEKGEKNDIKFHQMSTFKGLQEKFPFMDWLKLVENQYKFHNISKVISGDESVVISSNSQYFHKLSKFLNETQQSKEGNKTLHNFLIWHVIQDSISSLSKPFRQAKEEFDSKRKMLDLNLLKHPYFLNEGNSLFQIYRNWETKANEYFQNRWNAKAIKVLIVLSKNEIVVPAGILSPPFFYPKETPRSISYGAIGHVLGHELSQGFEDDNKKYDKYGELITDTKLEKQIQEDLGNNLTKEKFELPGLEDKTPKELFTMSFQQSLCMPNKSAFCS</sequence>
<evidence type="ECO:0000256" key="6">
    <source>
        <dbReference type="ARBA" id="ARBA00023049"/>
    </source>
</evidence>
<dbReference type="InterPro" id="IPR000718">
    <property type="entry name" value="Peptidase_M13"/>
</dbReference>
<evidence type="ECO:0000256" key="3">
    <source>
        <dbReference type="ARBA" id="ARBA00022723"/>
    </source>
</evidence>
<dbReference type="InterPro" id="IPR008753">
    <property type="entry name" value="Peptidase_M13_N"/>
</dbReference>
<dbReference type="InterPro" id="IPR042089">
    <property type="entry name" value="Peptidase_M13_dom_2"/>
</dbReference>
<evidence type="ECO:0000256" key="1">
    <source>
        <dbReference type="ARBA" id="ARBA00001947"/>
    </source>
</evidence>
<dbReference type="Gene3D" id="1.10.1380.10">
    <property type="entry name" value="Neutral endopeptidase , domain2"/>
    <property type="match status" value="1"/>
</dbReference>
<proteinExistence type="predicted"/>
<name>A0A7I8WFU6_9ANNE</name>
<evidence type="ECO:0000259" key="7">
    <source>
        <dbReference type="Pfam" id="PF01431"/>
    </source>
</evidence>
<reference evidence="9 10" key="1">
    <citation type="submission" date="2020-08" db="EMBL/GenBank/DDBJ databases">
        <authorList>
            <person name="Hejnol A."/>
        </authorList>
    </citation>
    <scope>NUCLEOTIDE SEQUENCE [LARGE SCALE GENOMIC DNA]</scope>
</reference>
<comment type="caution">
    <text evidence="9">The sequence shown here is derived from an EMBL/GenBank/DDBJ whole genome shotgun (WGS) entry which is preliminary data.</text>
</comment>
<gene>
    <name evidence="9" type="ORF">DGYR_LOCUS14170</name>
</gene>
<keyword evidence="4" id="KW-0378">Hydrolase</keyword>
<evidence type="ECO:0000256" key="4">
    <source>
        <dbReference type="ARBA" id="ARBA00022801"/>
    </source>
</evidence>
<feature type="domain" description="Peptidase M13 C-terminal" evidence="7">
    <location>
        <begin position="386"/>
        <end position="445"/>
    </location>
</feature>
<dbReference type="Pfam" id="PF05649">
    <property type="entry name" value="Peptidase_M13_N"/>
    <property type="match status" value="1"/>
</dbReference>
<dbReference type="PRINTS" id="PR00786">
    <property type="entry name" value="NEPRILYSIN"/>
</dbReference>
<dbReference type="GO" id="GO:0004222">
    <property type="term" value="F:metalloendopeptidase activity"/>
    <property type="evidence" value="ECO:0007669"/>
    <property type="project" value="InterPro"/>
</dbReference>
<evidence type="ECO:0000256" key="5">
    <source>
        <dbReference type="ARBA" id="ARBA00022833"/>
    </source>
</evidence>
<dbReference type="SUPFAM" id="SSF55486">
    <property type="entry name" value="Metalloproteases ('zincins'), catalytic domain"/>
    <property type="match status" value="1"/>
</dbReference>
<keyword evidence="3" id="KW-0479">Metal-binding</keyword>
<dbReference type="InterPro" id="IPR018497">
    <property type="entry name" value="Peptidase_M13_C"/>
</dbReference>
<keyword evidence="2" id="KW-0645">Protease</keyword>
<dbReference type="OrthoDB" id="6475849at2759"/>
<evidence type="ECO:0000256" key="2">
    <source>
        <dbReference type="ARBA" id="ARBA00022670"/>
    </source>
</evidence>
<comment type="cofactor">
    <cofactor evidence="1">
        <name>Zn(2+)</name>
        <dbReference type="ChEBI" id="CHEBI:29105"/>
    </cofactor>
</comment>
<dbReference type="EMBL" id="CAJFCJ010000110">
    <property type="protein sequence ID" value="CAD5126954.1"/>
    <property type="molecule type" value="Genomic_DNA"/>
</dbReference>
<evidence type="ECO:0000313" key="9">
    <source>
        <dbReference type="EMBL" id="CAD5126954.1"/>
    </source>
</evidence>
<keyword evidence="10" id="KW-1185">Reference proteome</keyword>
<dbReference type="GO" id="GO:0016485">
    <property type="term" value="P:protein processing"/>
    <property type="evidence" value="ECO:0007669"/>
    <property type="project" value="TreeGrafter"/>
</dbReference>
<protein>
    <submittedName>
        <fullName evidence="9">DgyrCDS14959</fullName>
    </submittedName>
</protein>
<keyword evidence="6" id="KW-0482">Metalloprotease</keyword>
<dbReference type="Proteomes" id="UP000549394">
    <property type="component" value="Unassembled WGS sequence"/>
</dbReference>
<feature type="domain" description="Peptidase M13 N-terminal" evidence="8">
    <location>
        <begin position="56"/>
        <end position="333"/>
    </location>
</feature>
<dbReference type="PANTHER" id="PTHR11733:SF167">
    <property type="entry name" value="FI17812P1-RELATED"/>
    <property type="match status" value="1"/>
</dbReference>
<keyword evidence="5" id="KW-0862">Zinc</keyword>
<accession>A0A7I8WFU6</accession>
<dbReference type="PROSITE" id="PS51885">
    <property type="entry name" value="NEPRILYSIN"/>
    <property type="match status" value="1"/>
</dbReference>
<dbReference type="GO" id="GO:0046872">
    <property type="term" value="F:metal ion binding"/>
    <property type="evidence" value="ECO:0007669"/>
    <property type="project" value="UniProtKB-KW"/>
</dbReference>
<dbReference type="PANTHER" id="PTHR11733">
    <property type="entry name" value="ZINC METALLOPROTEASE FAMILY M13 NEPRILYSIN-RELATED"/>
    <property type="match status" value="1"/>
</dbReference>